<dbReference type="InterPro" id="IPR036390">
    <property type="entry name" value="WH_DNA-bd_sf"/>
</dbReference>
<reference evidence="6 7" key="1">
    <citation type="submission" date="2019-08" db="EMBL/GenBank/DDBJ databases">
        <title>Selenomonas sp. mPRGC5 and Selenomonas sp. mPRGC8 isolated from ruminal fluid of dairy goat (Capra hircus).</title>
        <authorList>
            <person name="Poothong S."/>
            <person name="Nuengjamnong C."/>
            <person name="Tanasupawat S."/>
        </authorList>
    </citation>
    <scope>NUCLEOTIDE SEQUENCE [LARGE SCALE GENOMIC DNA]</scope>
    <source>
        <strain evidence="7">mPRGC5</strain>
    </source>
</reference>
<gene>
    <name evidence="6" type="ORF">FZ040_11825</name>
</gene>
<dbReference type="PRINTS" id="PR00035">
    <property type="entry name" value="HTHGNTR"/>
</dbReference>
<dbReference type="Proteomes" id="UP000323646">
    <property type="component" value="Unassembled WGS sequence"/>
</dbReference>
<dbReference type="Gene3D" id="1.10.10.10">
    <property type="entry name" value="Winged helix-like DNA-binding domain superfamily/Winged helix DNA-binding domain"/>
    <property type="match status" value="1"/>
</dbReference>
<evidence type="ECO:0000313" key="7">
    <source>
        <dbReference type="Proteomes" id="UP000323646"/>
    </source>
</evidence>
<keyword evidence="7" id="KW-1185">Reference proteome</keyword>
<dbReference type="InterPro" id="IPR011663">
    <property type="entry name" value="UTRA"/>
</dbReference>
<accession>A0A5D6VYA9</accession>
<proteinExistence type="predicted"/>
<dbReference type="InterPro" id="IPR028978">
    <property type="entry name" value="Chorismate_lyase_/UTRA_dom_sf"/>
</dbReference>
<dbReference type="GO" id="GO:0045892">
    <property type="term" value="P:negative regulation of DNA-templated transcription"/>
    <property type="evidence" value="ECO:0007669"/>
    <property type="project" value="TreeGrafter"/>
</dbReference>
<keyword evidence="1" id="KW-0678">Repressor</keyword>
<name>A0A5D6VYA9_9FIRM</name>
<dbReference type="InterPro" id="IPR050679">
    <property type="entry name" value="Bact_HTH_transcr_reg"/>
</dbReference>
<organism evidence="6 7">
    <name type="scientific">Selenomonas ruminis</name>
    <dbReference type="NCBI Taxonomy" id="2593411"/>
    <lineage>
        <taxon>Bacteria</taxon>
        <taxon>Bacillati</taxon>
        <taxon>Bacillota</taxon>
        <taxon>Negativicutes</taxon>
        <taxon>Selenomonadales</taxon>
        <taxon>Selenomonadaceae</taxon>
        <taxon>Selenomonas</taxon>
    </lineage>
</organism>
<dbReference type="Pfam" id="PF00392">
    <property type="entry name" value="GntR"/>
    <property type="match status" value="1"/>
</dbReference>
<evidence type="ECO:0000256" key="1">
    <source>
        <dbReference type="ARBA" id="ARBA00022491"/>
    </source>
</evidence>
<dbReference type="GO" id="GO:0003700">
    <property type="term" value="F:DNA-binding transcription factor activity"/>
    <property type="evidence" value="ECO:0007669"/>
    <property type="project" value="InterPro"/>
</dbReference>
<evidence type="ECO:0000313" key="6">
    <source>
        <dbReference type="EMBL" id="TYZ20500.1"/>
    </source>
</evidence>
<dbReference type="SUPFAM" id="SSF46785">
    <property type="entry name" value="Winged helix' DNA-binding domain"/>
    <property type="match status" value="1"/>
</dbReference>
<dbReference type="FunFam" id="3.40.1410.10:FF:000008">
    <property type="entry name" value="Transcriptional regulator, GntR family"/>
    <property type="match status" value="1"/>
</dbReference>
<dbReference type="SUPFAM" id="SSF64288">
    <property type="entry name" value="Chorismate lyase-like"/>
    <property type="match status" value="1"/>
</dbReference>
<comment type="caution">
    <text evidence="6">The sequence shown here is derived from an EMBL/GenBank/DDBJ whole genome shotgun (WGS) entry which is preliminary data.</text>
</comment>
<dbReference type="SMART" id="SM00866">
    <property type="entry name" value="UTRA"/>
    <property type="match status" value="1"/>
</dbReference>
<dbReference type="GO" id="GO:0003677">
    <property type="term" value="F:DNA binding"/>
    <property type="evidence" value="ECO:0007669"/>
    <property type="project" value="UniProtKB-KW"/>
</dbReference>
<evidence type="ECO:0000256" key="3">
    <source>
        <dbReference type="ARBA" id="ARBA00023125"/>
    </source>
</evidence>
<dbReference type="PANTHER" id="PTHR44846">
    <property type="entry name" value="MANNOSYL-D-GLYCERATE TRANSPORT/METABOLISM SYSTEM REPRESSOR MNGR-RELATED"/>
    <property type="match status" value="1"/>
</dbReference>
<keyword evidence="3" id="KW-0238">DNA-binding</keyword>
<dbReference type="InterPro" id="IPR000524">
    <property type="entry name" value="Tscrpt_reg_HTH_GntR"/>
</dbReference>
<keyword evidence="2" id="KW-0805">Transcription regulation</keyword>
<evidence type="ECO:0000256" key="2">
    <source>
        <dbReference type="ARBA" id="ARBA00023015"/>
    </source>
</evidence>
<dbReference type="EMBL" id="VTOY01000014">
    <property type="protein sequence ID" value="TYZ20500.1"/>
    <property type="molecule type" value="Genomic_DNA"/>
</dbReference>
<protein>
    <submittedName>
        <fullName evidence="6">GntR family transcriptional regulator</fullName>
    </submittedName>
</protein>
<evidence type="ECO:0000256" key="4">
    <source>
        <dbReference type="ARBA" id="ARBA00023163"/>
    </source>
</evidence>
<dbReference type="PANTHER" id="PTHR44846:SF5">
    <property type="entry name" value="HTH-TYPE TRANSCRIPTIONAL REGULATOR GMUR"/>
    <property type="match status" value="1"/>
</dbReference>
<evidence type="ECO:0000259" key="5">
    <source>
        <dbReference type="PROSITE" id="PS50949"/>
    </source>
</evidence>
<dbReference type="FunFam" id="1.10.10.10:FF:000079">
    <property type="entry name" value="GntR family transcriptional regulator"/>
    <property type="match status" value="1"/>
</dbReference>
<dbReference type="Gene3D" id="3.40.1410.10">
    <property type="entry name" value="Chorismate lyase-like"/>
    <property type="match status" value="1"/>
</dbReference>
<sequence length="238" mass="27617">MLKYEQIAEDLRQEIRQGKYTSGDQLPLEKDMCEKYKVSRVTIKRAMDELVKQGLVTKRRGSGTFVKTLDDNYAKQLSISTGNQFSGFAETYKGRHISTKVLRFEIVHPSEEVAKKLQMSTQDFVYDIIRLRILDDVPMVIEYTMMPIQLVPGIRNEILEHSIYHHIEKTLKLNIQSAHRIVRAVRSTEMEQEQMQLAPNDPILEVEQVAFFSDGHPFEYSISHHRADKSEFSAISIR</sequence>
<dbReference type="CDD" id="cd07377">
    <property type="entry name" value="WHTH_GntR"/>
    <property type="match status" value="1"/>
</dbReference>
<keyword evidence="4" id="KW-0804">Transcription</keyword>
<dbReference type="Pfam" id="PF07702">
    <property type="entry name" value="UTRA"/>
    <property type="match status" value="1"/>
</dbReference>
<dbReference type="OrthoDB" id="457376at2"/>
<dbReference type="RefSeq" id="WP_149172176.1">
    <property type="nucleotide sequence ID" value="NZ_VTOY01000014.1"/>
</dbReference>
<dbReference type="SMART" id="SM00345">
    <property type="entry name" value="HTH_GNTR"/>
    <property type="match status" value="1"/>
</dbReference>
<dbReference type="PROSITE" id="PS50949">
    <property type="entry name" value="HTH_GNTR"/>
    <property type="match status" value="1"/>
</dbReference>
<dbReference type="InterPro" id="IPR036388">
    <property type="entry name" value="WH-like_DNA-bd_sf"/>
</dbReference>
<feature type="domain" description="HTH gntR-type" evidence="5">
    <location>
        <begin position="1"/>
        <end position="69"/>
    </location>
</feature>
<dbReference type="AlphaFoldDB" id="A0A5D6VYA9"/>